<dbReference type="Pfam" id="PF00809">
    <property type="entry name" value="Pterin_bind"/>
    <property type="match status" value="1"/>
</dbReference>
<comment type="catalytic activity">
    <reaction evidence="1">
        <text>(7,8-dihydropterin-6-yl)methyl diphosphate + 4-aminobenzoate = 7,8-dihydropteroate + diphosphate</text>
        <dbReference type="Rhea" id="RHEA:19949"/>
        <dbReference type="ChEBI" id="CHEBI:17836"/>
        <dbReference type="ChEBI" id="CHEBI:17839"/>
        <dbReference type="ChEBI" id="CHEBI:33019"/>
        <dbReference type="ChEBI" id="CHEBI:72950"/>
        <dbReference type="EC" id="2.5.1.15"/>
    </reaction>
</comment>
<dbReference type="GO" id="GO:0046654">
    <property type="term" value="P:tetrahydrofolate biosynthetic process"/>
    <property type="evidence" value="ECO:0007669"/>
    <property type="project" value="UniProtKB-UniPathway"/>
</dbReference>
<dbReference type="GO" id="GO:0046656">
    <property type="term" value="P:folic acid biosynthetic process"/>
    <property type="evidence" value="ECO:0007669"/>
    <property type="project" value="UniProtKB-KW"/>
</dbReference>
<dbReference type="PROSITE" id="PS00792">
    <property type="entry name" value="DHPS_1"/>
    <property type="match status" value="1"/>
</dbReference>
<feature type="domain" description="Pterin-binding" evidence="13">
    <location>
        <begin position="17"/>
        <end position="271"/>
    </location>
</feature>
<evidence type="ECO:0000256" key="9">
    <source>
        <dbReference type="ARBA" id="ARBA00022842"/>
    </source>
</evidence>
<reference evidence="14 15" key="1">
    <citation type="submission" date="2014-12" db="EMBL/GenBank/DDBJ databases">
        <title>Genomes of Geoalkalibacter ferrihydriticus and Geoalkalibacter subterraneus, two haloalkaliphilic metal-reducing members of the Geobacteraceae.</title>
        <authorList>
            <person name="Badalamenti J.P."/>
            <person name="Torres C.I."/>
            <person name="Krajmalnik-Brown R."/>
            <person name="Bond D.R."/>
        </authorList>
    </citation>
    <scope>NUCLEOTIDE SEQUENCE [LARGE SCALE GENOMIC DNA]</scope>
    <source>
        <strain evidence="14 15">DSM 17813</strain>
    </source>
</reference>
<dbReference type="InterPro" id="IPR000489">
    <property type="entry name" value="Pterin-binding_dom"/>
</dbReference>
<dbReference type="Proteomes" id="UP000035068">
    <property type="component" value="Unassembled WGS sequence"/>
</dbReference>
<comment type="function">
    <text evidence="12">Catalyzes the condensation of para-aminobenzoate (pABA) with 6-hydroxymethyl-7,8-dihydropterin diphosphate (DHPt-PP) to form 7,8-dihydropteroate (H2Pte), the immediate precursor of folate derivatives.</text>
</comment>
<evidence type="ECO:0000256" key="5">
    <source>
        <dbReference type="ARBA" id="ARBA00012458"/>
    </source>
</evidence>
<evidence type="ECO:0000259" key="13">
    <source>
        <dbReference type="PROSITE" id="PS50972"/>
    </source>
</evidence>
<keyword evidence="15" id="KW-1185">Reference proteome</keyword>
<dbReference type="InterPro" id="IPR011005">
    <property type="entry name" value="Dihydropteroate_synth-like_sf"/>
</dbReference>
<evidence type="ECO:0000256" key="1">
    <source>
        <dbReference type="ARBA" id="ARBA00000012"/>
    </source>
</evidence>
<dbReference type="Gene3D" id="3.20.20.20">
    <property type="entry name" value="Dihydropteroate synthase-like"/>
    <property type="match status" value="1"/>
</dbReference>
<evidence type="ECO:0000256" key="4">
    <source>
        <dbReference type="ARBA" id="ARBA00009503"/>
    </source>
</evidence>
<dbReference type="RefSeq" id="WP_040098409.1">
    <property type="nucleotide sequence ID" value="NZ_JWJD01000002.1"/>
</dbReference>
<proteinExistence type="inferred from homology"/>
<dbReference type="PROSITE" id="PS00793">
    <property type="entry name" value="DHPS_2"/>
    <property type="match status" value="1"/>
</dbReference>
<comment type="pathway">
    <text evidence="3 12">Cofactor biosynthesis; tetrahydrofolate biosynthesis; 7,8-dihydrofolate from 2-amino-4-hydroxy-6-hydroxymethyl-7,8-dihydropteridine diphosphate and 4-aminobenzoate: step 1/2.</text>
</comment>
<evidence type="ECO:0000256" key="7">
    <source>
        <dbReference type="ARBA" id="ARBA00022679"/>
    </source>
</evidence>
<protein>
    <recommendedName>
        <fullName evidence="6 12">Dihydropteroate synthase</fullName>
        <shortName evidence="12">DHPS</shortName>
        <ecNumber evidence="5 12">2.5.1.15</ecNumber>
    </recommendedName>
    <alternativeName>
        <fullName evidence="11 12">Dihydropteroate pyrophosphorylase</fullName>
    </alternativeName>
</protein>
<dbReference type="UniPathway" id="UPA00077">
    <property type="reaction ID" value="UER00156"/>
</dbReference>
<evidence type="ECO:0000313" key="15">
    <source>
        <dbReference type="Proteomes" id="UP000035068"/>
    </source>
</evidence>
<evidence type="ECO:0000256" key="8">
    <source>
        <dbReference type="ARBA" id="ARBA00022723"/>
    </source>
</evidence>
<organism evidence="14 15">
    <name type="scientific">Geoalkalibacter ferrihydriticus DSM 17813</name>
    <dbReference type="NCBI Taxonomy" id="1121915"/>
    <lineage>
        <taxon>Bacteria</taxon>
        <taxon>Pseudomonadati</taxon>
        <taxon>Thermodesulfobacteriota</taxon>
        <taxon>Desulfuromonadia</taxon>
        <taxon>Desulfuromonadales</taxon>
        <taxon>Geoalkalibacteraceae</taxon>
        <taxon>Geoalkalibacter</taxon>
    </lineage>
</organism>
<evidence type="ECO:0000256" key="6">
    <source>
        <dbReference type="ARBA" id="ARBA00016919"/>
    </source>
</evidence>
<dbReference type="GO" id="GO:0005829">
    <property type="term" value="C:cytosol"/>
    <property type="evidence" value="ECO:0007669"/>
    <property type="project" value="TreeGrafter"/>
</dbReference>
<keyword evidence="8 12" id="KW-0479">Metal-binding</keyword>
<comment type="caution">
    <text evidence="14">The sequence shown here is derived from an EMBL/GenBank/DDBJ whole genome shotgun (WGS) entry which is preliminary data.</text>
</comment>
<dbReference type="PANTHER" id="PTHR20941:SF1">
    <property type="entry name" value="FOLIC ACID SYNTHESIS PROTEIN FOL1"/>
    <property type="match status" value="1"/>
</dbReference>
<dbReference type="PANTHER" id="PTHR20941">
    <property type="entry name" value="FOLATE SYNTHESIS PROTEINS"/>
    <property type="match status" value="1"/>
</dbReference>
<evidence type="ECO:0000256" key="11">
    <source>
        <dbReference type="ARBA" id="ARBA00030193"/>
    </source>
</evidence>
<dbReference type="NCBIfam" id="TIGR01496">
    <property type="entry name" value="DHPS"/>
    <property type="match status" value="1"/>
</dbReference>
<dbReference type="PROSITE" id="PS50972">
    <property type="entry name" value="PTERIN_BINDING"/>
    <property type="match status" value="1"/>
</dbReference>
<dbReference type="GO" id="GO:0046872">
    <property type="term" value="F:metal ion binding"/>
    <property type="evidence" value="ECO:0007669"/>
    <property type="project" value="UniProtKB-KW"/>
</dbReference>
<dbReference type="InterPro" id="IPR006390">
    <property type="entry name" value="DHP_synth_dom"/>
</dbReference>
<dbReference type="EMBL" id="JWJD01000002">
    <property type="protein sequence ID" value="KIH77099.1"/>
    <property type="molecule type" value="Genomic_DNA"/>
</dbReference>
<comment type="cofactor">
    <cofactor evidence="2 12">
        <name>Mg(2+)</name>
        <dbReference type="ChEBI" id="CHEBI:18420"/>
    </cofactor>
</comment>
<accession>A0A0C2DUI9</accession>
<dbReference type="FunFam" id="3.20.20.20:FF:000006">
    <property type="entry name" value="Dihydropteroate synthase"/>
    <property type="match status" value="1"/>
</dbReference>
<evidence type="ECO:0000256" key="12">
    <source>
        <dbReference type="RuleBase" id="RU361205"/>
    </source>
</evidence>
<sequence length="283" mass="30131">MVGSLVGRSCRLDLRRPCIMGILNVTPDSFSDGGRFVNARAALDRARLMVDEGADLLDIGGESTRPGALAVTAEEELARVVPVIELLSCELSVPLSIDTTKSRVARAAIAAGAHFINDISGLHFDPEMAGVAAETGAGLFLMHTSHRPDQMQAHVRYQDLIGEICRYLERAISMAQAAGVSQECIAVDPGIGFGKSTAGNLEILRRLPEFHQLGRPLLLGTSRKSFLGALLDQPDPRKRLYPTLATVALGVAAGASIFRVHDVGPAREAALTAFAVHSYSPPD</sequence>
<evidence type="ECO:0000256" key="2">
    <source>
        <dbReference type="ARBA" id="ARBA00001946"/>
    </source>
</evidence>
<dbReference type="GO" id="GO:0004156">
    <property type="term" value="F:dihydropteroate synthase activity"/>
    <property type="evidence" value="ECO:0007669"/>
    <property type="project" value="UniProtKB-EC"/>
</dbReference>
<keyword evidence="7 12" id="KW-0808">Transferase</keyword>
<name>A0A0C2DUI9_9BACT</name>
<evidence type="ECO:0000313" key="14">
    <source>
        <dbReference type="EMBL" id="KIH77099.1"/>
    </source>
</evidence>
<dbReference type="EC" id="2.5.1.15" evidence="5 12"/>
<gene>
    <name evidence="14" type="ORF">GFER_08735</name>
</gene>
<keyword evidence="10 12" id="KW-0289">Folate biosynthesis</keyword>
<dbReference type="InterPro" id="IPR045031">
    <property type="entry name" value="DHP_synth-like"/>
</dbReference>
<dbReference type="CDD" id="cd00739">
    <property type="entry name" value="DHPS"/>
    <property type="match status" value="1"/>
</dbReference>
<dbReference type="SUPFAM" id="SSF51717">
    <property type="entry name" value="Dihydropteroate synthetase-like"/>
    <property type="match status" value="1"/>
</dbReference>
<evidence type="ECO:0000256" key="3">
    <source>
        <dbReference type="ARBA" id="ARBA00004763"/>
    </source>
</evidence>
<comment type="similarity">
    <text evidence="4 12">Belongs to the DHPS family.</text>
</comment>
<dbReference type="AlphaFoldDB" id="A0A0C2DUI9"/>
<evidence type="ECO:0000256" key="10">
    <source>
        <dbReference type="ARBA" id="ARBA00022909"/>
    </source>
</evidence>
<keyword evidence="9 12" id="KW-0460">Magnesium</keyword>